<evidence type="ECO:0000313" key="1">
    <source>
        <dbReference type="EMBL" id="OLP53540.1"/>
    </source>
</evidence>
<proteinExistence type="predicted"/>
<sequence>MIEIGKSEQDFKREPCTLSDSSLWNMSRGNGQRFCDHDMRQNKDLKCGKRIREIATRFSSV</sequence>
<gene>
    <name evidence="1" type="ORF">BJF92_05080</name>
</gene>
<organism evidence="1 2">
    <name type="scientific">Xaviernesmea rhizosphaerae</name>
    <dbReference type="NCBI Taxonomy" id="1672749"/>
    <lineage>
        <taxon>Bacteria</taxon>
        <taxon>Pseudomonadati</taxon>
        <taxon>Pseudomonadota</taxon>
        <taxon>Alphaproteobacteria</taxon>
        <taxon>Hyphomicrobiales</taxon>
        <taxon>Rhizobiaceae</taxon>
        <taxon>Rhizobium/Agrobacterium group</taxon>
        <taxon>Xaviernesmea</taxon>
    </lineage>
</organism>
<accession>A0A1Q9AEZ3</accession>
<dbReference type="Proteomes" id="UP000186143">
    <property type="component" value="Unassembled WGS sequence"/>
</dbReference>
<dbReference type="EMBL" id="MKIO01000039">
    <property type="protein sequence ID" value="OLP53540.1"/>
    <property type="molecule type" value="Genomic_DNA"/>
</dbReference>
<evidence type="ECO:0000313" key="2">
    <source>
        <dbReference type="Proteomes" id="UP000186143"/>
    </source>
</evidence>
<name>A0A1Q9AEZ3_9HYPH</name>
<protein>
    <submittedName>
        <fullName evidence="1">Uncharacterized protein</fullName>
    </submittedName>
</protein>
<dbReference type="AlphaFoldDB" id="A0A1Q9AEZ3"/>
<reference evidence="1 2" key="1">
    <citation type="submission" date="2016-09" db="EMBL/GenBank/DDBJ databases">
        <title>Rhizobium sp. nov., a novel species isolated from the rice rhizosphere.</title>
        <authorList>
            <person name="Zhao J."/>
            <person name="Zhang X."/>
        </authorList>
    </citation>
    <scope>NUCLEOTIDE SEQUENCE [LARGE SCALE GENOMIC DNA]</scope>
    <source>
        <strain evidence="1 2">MH17</strain>
    </source>
</reference>
<comment type="caution">
    <text evidence="1">The sequence shown here is derived from an EMBL/GenBank/DDBJ whole genome shotgun (WGS) entry which is preliminary data.</text>
</comment>